<protein>
    <submittedName>
        <fullName evidence="1">Uncharacterized protein</fullName>
    </submittedName>
</protein>
<evidence type="ECO:0000313" key="2">
    <source>
        <dbReference type="Proteomes" id="UP000836387"/>
    </source>
</evidence>
<proteinExistence type="predicted"/>
<reference evidence="1" key="2">
    <citation type="submission" date="2021-10" db="EMBL/GenBank/DDBJ databases">
        <authorList>
            <person name="Piombo E."/>
        </authorList>
    </citation>
    <scope>NUCLEOTIDE SEQUENCE</scope>
</reference>
<accession>A0ACA9U4X5</accession>
<name>A0ACA9U4X5_BIOOC</name>
<dbReference type="EMBL" id="CADEHS020000024">
    <property type="protein sequence ID" value="CAG9948375.1"/>
    <property type="molecule type" value="Genomic_DNA"/>
</dbReference>
<comment type="caution">
    <text evidence="1">The sequence shown here is derived from an EMBL/GenBank/DDBJ whole genome shotgun (WGS) entry which is preliminary data.</text>
</comment>
<sequence length="620" mass="69389">MSPSMAPEDILLEPYCIFCRGKVPVRKNVALEFTADQPEDVPCFFRIPSSDDAFRLQGFMLRLGSPLDPDPHSQMPEAMKKCLDASNKQLCLDPHRRRYFEFNAHLVHIPCLQFAHSRLPWLCIRTLCRIGQILRPIIGWSKSAYIFGPQPMSSFLSECPLRSTELGALIQQIQQRLSTVRWLVEQEIANSIAWRSLAPESPLAAVHDVEALAASAHDVLGESYLAGLQATSLQGAHNHQIQLSKQDVLGLQVLLGRYGVVGTRVRYQDGSVSPWAWTECVEMGFIRGNDLRRLQVRSDHVKILSLAFQADTKPESQSTVFWNQAVNFHPKSRCSFINLSSSSGMALPGHPDARFAKYLPLNLNDGVQHSLTIFCNTRSVSCIQIDGSQHMKIVRTTIGRCLYYGPYVLPKIALTQAHFSTFGYETSHHVSGIFFDAMTSSPGWVETIGVTLEPNPQGAKNNPTTLSIPALKTLEPRYFLSASPYGAFLSKSAFAGARTLRAQKHGSRYTSLLATFEDETVLTLGQWDPSQLDTISLLYSKQQGPLNIIVFILSEPIEKDGVVLKNILHQYRYVEDIVLCDIETEKACFRWGDLAAEIAWFLPPNWIYLHTGMAIPGQRV</sequence>
<dbReference type="Proteomes" id="UP000836387">
    <property type="component" value="Unassembled WGS sequence"/>
</dbReference>
<reference evidence="1" key="1">
    <citation type="submission" date="2020-04" db="EMBL/GenBank/DDBJ databases">
        <authorList>
            <person name="Broberg M."/>
        </authorList>
    </citation>
    <scope>NUCLEOTIDE SEQUENCE</scope>
</reference>
<organism evidence="1 2">
    <name type="scientific">Clonostachys rosea f. rosea IK726</name>
    <dbReference type="NCBI Taxonomy" id="1349383"/>
    <lineage>
        <taxon>Eukaryota</taxon>
        <taxon>Fungi</taxon>
        <taxon>Dikarya</taxon>
        <taxon>Ascomycota</taxon>
        <taxon>Pezizomycotina</taxon>
        <taxon>Sordariomycetes</taxon>
        <taxon>Hypocreomycetidae</taxon>
        <taxon>Hypocreales</taxon>
        <taxon>Bionectriaceae</taxon>
        <taxon>Clonostachys</taxon>
    </lineage>
</organism>
<evidence type="ECO:0000313" key="1">
    <source>
        <dbReference type="EMBL" id="CAG9948375.1"/>
    </source>
</evidence>
<keyword evidence="2" id="KW-1185">Reference proteome</keyword>
<gene>
    <name evidence="1" type="ORF">CRV2_00013912</name>
</gene>